<sequence length="191" mass="21516">METNRKANKIASSGSQFPAATFPETFKDFFSMINEDEDQVELVSNVLEDKVIPRYNVRGRNRSSSAKYSNTTSLLPSAGVAVRSNSFRVNRTTPKHQNVFGSTADNDALDRSSRNHDFSDGRFVSLGSQLKFNELNTNNYSNFSDDEKSMKFNRKFSADANIHPVTSSVHNKSQQPNYDGFENRKCNCGKF</sequence>
<keyword evidence="2" id="KW-1185">Reference proteome</keyword>
<dbReference type="Proteomes" id="UP000183832">
    <property type="component" value="Unassembled WGS sequence"/>
</dbReference>
<dbReference type="STRING" id="568069.A0A1J1HQ65"/>
<dbReference type="AlphaFoldDB" id="A0A1J1HQ65"/>
<dbReference type="EMBL" id="CVRI01000014">
    <property type="protein sequence ID" value="CRK89666.1"/>
    <property type="molecule type" value="Genomic_DNA"/>
</dbReference>
<dbReference type="OrthoDB" id="8040878at2759"/>
<proteinExistence type="predicted"/>
<evidence type="ECO:0000313" key="2">
    <source>
        <dbReference type="Proteomes" id="UP000183832"/>
    </source>
</evidence>
<name>A0A1J1HQ65_9DIPT</name>
<evidence type="ECO:0000313" key="1">
    <source>
        <dbReference type="EMBL" id="CRK89666.1"/>
    </source>
</evidence>
<accession>A0A1J1HQ65</accession>
<feature type="non-terminal residue" evidence="1">
    <location>
        <position position="191"/>
    </location>
</feature>
<reference evidence="1 2" key="1">
    <citation type="submission" date="2015-04" db="EMBL/GenBank/DDBJ databases">
        <authorList>
            <person name="Syromyatnikov M.Y."/>
            <person name="Popov V.N."/>
        </authorList>
    </citation>
    <scope>NUCLEOTIDE SEQUENCE [LARGE SCALE GENOMIC DNA]</scope>
</reference>
<organism evidence="1 2">
    <name type="scientific">Clunio marinus</name>
    <dbReference type="NCBI Taxonomy" id="568069"/>
    <lineage>
        <taxon>Eukaryota</taxon>
        <taxon>Metazoa</taxon>
        <taxon>Ecdysozoa</taxon>
        <taxon>Arthropoda</taxon>
        <taxon>Hexapoda</taxon>
        <taxon>Insecta</taxon>
        <taxon>Pterygota</taxon>
        <taxon>Neoptera</taxon>
        <taxon>Endopterygota</taxon>
        <taxon>Diptera</taxon>
        <taxon>Nematocera</taxon>
        <taxon>Chironomoidea</taxon>
        <taxon>Chironomidae</taxon>
        <taxon>Clunio</taxon>
    </lineage>
</organism>
<gene>
    <name evidence="1" type="primary">putative GK10365</name>
    <name evidence="1" type="ORF">CLUMA_CG003386</name>
</gene>
<protein>
    <submittedName>
        <fullName evidence="1">CLUMA_CG003386, isoform A</fullName>
    </submittedName>
</protein>